<dbReference type="EMBL" id="CACVBM020001129">
    <property type="protein sequence ID" value="CAA7032855.1"/>
    <property type="molecule type" value="Genomic_DNA"/>
</dbReference>
<dbReference type="Proteomes" id="UP000467841">
    <property type="component" value="Unassembled WGS sequence"/>
</dbReference>
<dbReference type="AlphaFoldDB" id="A0A6D2IWB7"/>
<protein>
    <submittedName>
        <fullName evidence="1">Uncharacterized protein</fullName>
    </submittedName>
</protein>
<sequence>MTRLEIAPLLGLEERAGGTGGSWESRVEAFVSRSEGEKANSVLDLDLDLEDTYEEKDGGVSWREEREALF</sequence>
<name>A0A6D2IWB7_9BRAS</name>
<organism evidence="1 2">
    <name type="scientific">Microthlaspi erraticum</name>
    <dbReference type="NCBI Taxonomy" id="1685480"/>
    <lineage>
        <taxon>Eukaryota</taxon>
        <taxon>Viridiplantae</taxon>
        <taxon>Streptophyta</taxon>
        <taxon>Embryophyta</taxon>
        <taxon>Tracheophyta</taxon>
        <taxon>Spermatophyta</taxon>
        <taxon>Magnoliopsida</taxon>
        <taxon>eudicotyledons</taxon>
        <taxon>Gunneridae</taxon>
        <taxon>Pentapetalae</taxon>
        <taxon>rosids</taxon>
        <taxon>malvids</taxon>
        <taxon>Brassicales</taxon>
        <taxon>Brassicaceae</taxon>
        <taxon>Coluteocarpeae</taxon>
        <taxon>Microthlaspi</taxon>
    </lineage>
</organism>
<evidence type="ECO:0000313" key="1">
    <source>
        <dbReference type="EMBL" id="CAA7032855.1"/>
    </source>
</evidence>
<comment type="caution">
    <text evidence="1">The sequence shown here is derived from an EMBL/GenBank/DDBJ whole genome shotgun (WGS) entry which is preliminary data.</text>
</comment>
<proteinExistence type="predicted"/>
<reference evidence="1" key="1">
    <citation type="submission" date="2020-01" db="EMBL/GenBank/DDBJ databases">
        <authorList>
            <person name="Mishra B."/>
        </authorList>
    </citation>
    <scope>NUCLEOTIDE SEQUENCE [LARGE SCALE GENOMIC DNA]</scope>
</reference>
<evidence type="ECO:0000313" key="2">
    <source>
        <dbReference type="Proteomes" id="UP000467841"/>
    </source>
</evidence>
<gene>
    <name evidence="1" type="ORF">MERR_LOCUS20090</name>
</gene>
<keyword evidence="2" id="KW-1185">Reference proteome</keyword>
<accession>A0A6D2IWB7</accession>